<organism evidence="2 3">
    <name type="scientific">Scylla paramamosain</name>
    <name type="common">Mud crab</name>
    <dbReference type="NCBI Taxonomy" id="85552"/>
    <lineage>
        <taxon>Eukaryota</taxon>
        <taxon>Metazoa</taxon>
        <taxon>Ecdysozoa</taxon>
        <taxon>Arthropoda</taxon>
        <taxon>Crustacea</taxon>
        <taxon>Multicrustacea</taxon>
        <taxon>Malacostraca</taxon>
        <taxon>Eumalacostraca</taxon>
        <taxon>Eucarida</taxon>
        <taxon>Decapoda</taxon>
        <taxon>Pleocyemata</taxon>
        <taxon>Brachyura</taxon>
        <taxon>Eubrachyura</taxon>
        <taxon>Portunoidea</taxon>
        <taxon>Portunidae</taxon>
        <taxon>Portuninae</taxon>
        <taxon>Scylla</taxon>
    </lineage>
</organism>
<dbReference type="EMBL" id="JARAKH010000013">
    <property type="protein sequence ID" value="KAK8397676.1"/>
    <property type="molecule type" value="Genomic_DNA"/>
</dbReference>
<proteinExistence type="predicted"/>
<keyword evidence="3" id="KW-1185">Reference proteome</keyword>
<dbReference type="Proteomes" id="UP001487740">
    <property type="component" value="Unassembled WGS sequence"/>
</dbReference>
<comment type="caution">
    <text evidence="2">The sequence shown here is derived from an EMBL/GenBank/DDBJ whole genome shotgun (WGS) entry which is preliminary data.</text>
</comment>
<reference evidence="2 3" key="1">
    <citation type="submission" date="2023-03" db="EMBL/GenBank/DDBJ databases">
        <title>High-quality genome of Scylla paramamosain provides insights in environmental adaptation.</title>
        <authorList>
            <person name="Zhang L."/>
        </authorList>
    </citation>
    <scope>NUCLEOTIDE SEQUENCE [LARGE SCALE GENOMIC DNA]</scope>
    <source>
        <strain evidence="2">LZ_2023a</strain>
        <tissue evidence="2">Muscle</tissue>
    </source>
</reference>
<sequence length="111" mass="12127">MHALQQVIPAPEEEIQGTEEEIVNEEAPRVIEEAALALEESDCTLEESLTFLGPSEVSRGQGKAKDRGGSTARLSPQIAMNWCIPAVFSVTRVKKAGEQVTSCEERRSEIT</sequence>
<feature type="compositionally biased region" description="Acidic residues" evidence="1">
    <location>
        <begin position="11"/>
        <end position="20"/>
    </location>
</feature>
<gene>
    <name evidence="2" type="ORF">O3P69_004456</name>
</gene>
<evidence type="ECO:0000313" key="2">
    <source>
        <dbReference type="EMBL" id="KAK8397676.1"/>
    </source>
</evidence>
<dbReference type="AlphaFoldDB" id="A0AAW0UDZ1"/>
<evidence type="ECO:0000313" key="3">
    <source>
        <dbReference type="Proteomes" id="UP001487740"/>
    </source>
</evidence>
<evidence type="ECO:0000256" key="1">
    <source>
        <dbReference type="SAM" id="MobiDB-lite"/>
    </source>
</evidence>
<protein>
    <submittedName>
        <fullName evidence="2">Uncharacterized protein</fullName>
    </submittedName>
</protein>
<feature type="region of interest" description="Disordered" evidence="1">
    <location>
        <begin position="52"/>
        <end position="72"/>
    </location>
</feature>
<feature type="region of interest" description="Disordered" evidence="1">
    <location>
        <begin position="1"/>
        <end position="20"/>
    </location>
</feature>
<name>A0AAW0UDZ1_SCYPA</name>
<accession>A0AAW0UDZ1</accession>